<dbReference type="PANTHER" id="PTHR10344">
    <property type="entry name" value="THYMIDYLATE KINASE"/>
    <property type="match status" value="1"/>
</dbReference>
<dbReference type="PANTHER" id="PTHR10344:SF4">
    <property type="entry name" value="UMP-CMP KINASE 2, MITOCHONDRIAL"/>
    <property type="match status" value="1"/>
</dbReference>
<evidence type="ECO:0000256" key="2">
    <source>
        <dbReference type="ARBA" id="ARBA00012980"/>
    </source>
</evidence>
<dbReference type="KEGG" id="rvi:RVIR1_07570"/>
<evidence type="ECO:0000256" key="5">
    <source>
        <dbReference type="ARBA" id="ARBA00022727"/>
    </source>
</evidence>
<evidence type="ECO:0000256" key="11">
    <source>
        <dbReference type="ARBA" id="ARBA00057735"/>
    </source>
</evidence>
<dbReference type="InterPro" id="IPR018094">
    <property type="entry name" value="Thymidylate_kinase"/>
</dbReference>
<dbReference type="Gene3D" id="3.40.50.300">
    <property type="entry name" value="P-loop containing nucleotide triphosphate hydrolases"/>
    <property type="match status" value="1"/>
</dbReference>
<dbReference type="GO" id="GO:0006235">
    <property type="term" value="P:dTTP biosynthetic process"/>
    <property type="evidence" value="ECO:0007669"/>
    <property type="project" value="UniProtKB-UniRule"/>
</dbReference>
<protein>
    <recommendedName>
        <fullName evidence="3 12">Thymidylate kinase</fullName>
        <ecNumber evidence="2 12">2.7.4.9</ecNumber>
    </recommendedName>
    <alternativeName>
        <fullName evidence="9 12">dTMP kinase</fullName>
    </alternativeName>
</protein>
<dbReference type="SUPFAM" id="SSF52540">
    <property type="entry name" value="P-loop containing nucleoside triphosphate hydrolases"/>
    <property type="match status" value="1"/>
</dbReference>
<dbReference type="CDD" id="cd01672">
    <property type="entry name" value="TMPK"/>
    <property type="match status" value="1"/>
</dbReference>
<sequence length="210" mass="23843">MNTSHARFITLEGIEGVGKSTQLKFISDYLKQKNIPLTVTREPGGTPLAEAIRELVLTFDSSKETVTPETELLLFFAARAQHIHTVIEPALARGDWVICDRFIETSYAYQGGGRGIDLAFIQDLQKWVQKDLKVDCVLLLDAPVDLALKRTLRRKKIDRIESETADFFNRARDTYLARAKQAQNNYHIIDASLSLKEVQKQIQSILDRLL</sequence>
<dbReference type="GO" id="GO:0005524">
    <property type="term" value="F:ATP binding"/>
    <property type="evidence" value="ECO:0007669"/>
    <property type="project" value="UniProtKB-UniRule"/>
</dbReference>
<comment type="function">
    <text evidence="11 12">Phosphorylation of dTMP to form dTDP in both de novo and salvage pathways of dTTP synthesis.</text>
</comment>
<evidence type="ECO:0000313" key="15">
    <source>
        <dbReference type="Proteomes" id="UP000282483"/>
    </source>
</evidence>
<dbReference type="GO" id="GO:0004798">
    <property type="term" value="F:dTMP kinase activity"/>
    <property type="evidence" value="ECO:0007669"/>
    <property type="project" value="UniProtKB-UniRule"/>
</dbReference>
<evidence type="ECO:0000256" key="12">
    <source>
        <dbReference type="HAMAP-Rule" id="MF_00165"/>
    </source>
</evidence>
<keyword evidence="7 12" id="KW-0418">Kinase</keyword>
<evidence type="ECO:0000256" key="6">
    <source>
        <dbReference type="ARBA" id="ARBA00022741"/>
    </source>
</evidence>
<dbReference type="HAMAP" id="MF_00165">
    <property type="entry name" value="Thymidylate_kinase"/>
    <property type="match status" value="1"/>
</dbReference>
<gene>
    <name evidence="12 14" type="primary">tmk</name>
    <name evidence="14" type="ORF">RVIR1_07570</name>
</gene>
<dbReference type="NCBIfam" id="TIGR00041">
    <property type="entry name" value="DTMP_kinase"/>
    <property type="match status" value="1"/>
</dbReference>
<evidence type="ECO:0000256" key="4">
    <source>
        <dbReference type="ARBA" id="ARBA00022679"/>
    </source>
</evidence>
<dbReference type="FunFam" id="3.40.50.300:FF:000225">
    <property type="entry name" value="Thymidylate kinase"/>
    <property type="match status" value="1"/>
</dbReference>
<evidence type="ECO:0000256" key="10">
    <source>
        <dbReference type="ARBA" id="ARBA00048743"/>
    </source>
</evidence>
<keyword evidence="4 12" id="KW-0808">Transferase</keyword>
<dbReference type="EMBL" id="AP018005">
    <property type="protein sequence ID" value="BBB15246.1"/>
    <property type="molecule type" value="Genomic_DNA"/>
</dbReference>
<proteinExistence type="inferred from homology"/>
<evidence type="ECO:0000313" key="14">
    <source>
        <dbReference type="EMBL" id="BBB15246.1"/>
    </source>
</evidence>
<keyword evidence="15" id="KW-1185">Reference proteome</keyword>
<organism evidence="14 15">
    <name type="scientific">Candidatus Rickettsiella viridis</name>
    <dbReference type="NCBI Taxonomy" id="676208"/>
    <lineage>
        <taxon>Bacteria</taxon>
        <taxon>Pseudomonadati</taxon>
        <taxon>Pseudomonadota</taxon>
        <taxon>Gammaproteobacteria</taxon>
        <taxon>Legionellales</taxon>
        <taxon>Coxiellaceae</taxon>
        <taxon>Rickettsiella</taxon>
    </lineage>
</organism>
<dbReference type="OrthoDB" id="9774907at2"/>
<evidence type="ECO:0000259" key="13">
    <source>
        <dbReference type="Pfam" id="PF02223"/>
    </source>
</evidence>
<evidence type="ECO:0000256" key="9">
    <source>
        <dbReference type="ARBA" id="ARBA00029962"/>
    </source>
</evidence>
<keyword evidence="5 12" id="KW-0545">Nucleotide biosynthesis</keyword>
<reference evidence="14 15" key="1">
    <citation type="submission" date="2017-03" db="EMBL/GenBank/DDBJ databases">
        <title>The genome sequence of Candidatus Rickettsiella viridis.</title>
        <authorList>
            <person name="Nikoh N."/>
            <person name="Tsuchida T."/>
            <person name="Yamaguchi K."/>
            <person name="Maeda T."/>
            <person name="Shigenobu S."/>
            <person name="Fukatsu T."/>
        </authorList>
    </citation>
    <scope>NUCLEOTIDE SEQUENCE [LARGE SCALE GENOMIC DNA]</scope>
    <source>
        <strain evidence="14 15">Ap-RA04</strain>
    </source>
</reference>
<accession>A0A2Z5UUC0</accession>
<evidence type="ECO:0000256" key="3">
    <source>
        <dbReference type="ARBA" id="ARBA00017144"/>
    </source>
</evidence>
<dbReference type="InterPro" id="IPR039430">
    <property type="entry name" value="Thymidylate_kin-like_dom"/>
</dbReference>
<dbReference type="EC" id="2.7.4.9" evidence="2 12"/>
<evidence type="ECO:0000256" key="1">
    <source>
        <dbReference type="ARBA" id="ARBA00009776"/>
    </source>
</evidence>
<name>A0A2Z5UUC0_9COXI</name>
<dbReference type="AlphaFoldDB" id="A0A2Z5UUC0"/>
<feature type="binding site" evidence="12">
    <location>
        <begin position="13"/>
        <end position="20"/>
    </location>
    <ligand>
        <name>ATP</name>
        <dbReference type="ChEBI" id="CHEBI:30616"/>
    </ligand>
</feature>
<dbReference type="InterPro" id="IPR027417">
    <property type="entry name" value="P-loop_NTPase"/>
</dbReference>
<dbReference type="GO" id="GO:0006233">
    <property type="term" value="P:dTDP biosynthetic process"/>
    <property type="evidence" value="ECO:0007669"/>
    <property type="project" value="InterPro"/>
</dbReference>
<evidence type="ECO:0000256" key="8">
    <source>
        <dbReference type="ARBA" id="ARBA00022840"/>
    </source>
</evidence>
<dbReference type="GO" id="GO:0006227">
    <property type="term" value="P:dUDP biosynthetic process"/>
    <property type="evidence" value="ECO:0007669"/>
    <property type="project" value="TreeGrafter"/>
</dbReference>
<dbReference type="Proteomes" id="UP000282483">
    <property type="component" value="Chromosome"/>
</dbReference>
<comment type="catalytic activity">
    <reaction evidence="10 12">
        <text>dTMP + ATP = dTDP + ADP</text>
        <dbReference type="Rhea" id="RHEA:13517"/>
        <dbReference type="ChEBI" id="CHEBI:30616"/>
        <dbReference type="ChEBI" id="CHEBI:58369"/>
        <dbReference type="ChEBI" id="CHEBI:63528"/>
        <dbReference type="ChEBI" id="CHEBI:456216"/>
        <dbReference type="EC" id="2.7.4.9"/>
    </reaction>
</comment>
<comment type="similarity">
    <text evidence="1 12">Belongs to the thymidylate kinase family.</text>
</comment>
<evidence type="ECO:0000256" key="7">
    <source>
        <dbReference type="ARBA" id="ARBA00022777"/>
    </source>
</evidence>
<dbReference type="GO" id="GO:0005829">
    <property type="term" value="C:cytosol"/>
    <property type="evidence" value="ECO:0007669"/>
    <property type="project" value="TreeGrafter"/>
</dbReference>
<keyword evidence="8 12" id="KW-0067">ATP-binding</keyword>
<feature type="domain" description="Thymidylate kinase-like" evidence="13">
    <location>
        <begin position="11"/>
        <end position="202"/>
    </location>
</feature>
<dbReference type="Pfam" id="PF02223">
    <property type="entry name" value="Thymidylate_kin"/>
    <property type="match status" value="1"/>
</dbReference>
<keyword evidence="6 12" id="KW-0547">Nucleotide-binding</keyword>